<protein>
    <recommendedName>
        <fullName evidence="3">Phosphoesterase HXTX domain-containing protein</fullName>
    </recommendedName>
</protein>
<gene>
    <name evidence="2" type="ORF">METZ01_LOCUS44231</name>
</gene>
<evidence type="ECO:0000313" key="2">
    <source>
        <dbReference type="EMBL" id="SUZ91377.1"/>
    </source>
</evidence>
<dbReference type="PANTHER" id="PTHR35561">
    <property type="entry name" value="RNA 2',3'-CYCLIC PHOSPHODIESTERASE"/>
    <property type="match status" value="1"/>
</dbReference>
<proteinExistence type="predicted"/>
<dbReference type="SUPFAM" id="SSF55144">
    <property type="entry name" value="LigT-like"/>
    <property type="match status" value="1"/>
</dbReference>
<organism evidence="2">
    <name type="scientific">marine metagenome</name>
    <dbReference type="NCBI Taxonomy" id="408172"/>
    <lineage>
        <taxon>unclassified sequences</taxon>
        <taxon>metagenomes</taxon>
        <taxon>ecological metagenomes</taxon>
    </lineage>
</organism>
<dbReference type="AlphaFoldDB" id="A0A381RN96"/>
<dbReference type="Pfam" id="PF13563">
    <property type="entry name" value="2_5_RNA_ligase2"/>
    <property type="match status" value="1"/>
</dbReference>
<name>A0A381RN96_9ZZZZ</name>
<dbReference type="GO" id="GO:0008664">
    <property type="term" value="F:RNA 2',3'-cyclic 3'-phosphodiesterase activity"/>
    <property type="evidence" value="ECO:0007669"/>
    <property type="project" value="InterPro"/>
</dbReference>
<evidence type="ECO:0008006" key="3">
    <source>
        <dbReference type="Google" id="ProtNLM"/>
    </source>
</evidence>
<reference evidence="2" key="1">
    <citation type="submission" date="2018-05" db="EMBL/GenBank/DDBJ databases">
        <authorList>
            <person name="Lanie J.A."/>
            <person name="Ng W.-L."/>
            <person name="Kazmierczak K.M."/>
            <person name="Andrzejewski T.M."/>
            <person name="Davidsen T.M."/>
            <person name="Wayne K.J."/>
            <person name="Tettelin H."/>
            <person name="Glass J.I."/>
            <person name="Rusch D."/>
            <person name="Podicherti R."/>
            <person name="Tsui H.-C.T."/>
            <person name="Winkler M.E."/>
        </authorList>
    </citation>
    <scope>NUCLEOTIDE SEQUENCE</scope>
</reference>
<dbReference type="EMBL" id="UINC01001970">
    <property type="protein sequence ID" value="SUZ91377.1"/>
    <property type="molecule type" value="Genomic_DNA"/>
</dbReference>
<dbReference type="InterPro" id="IPR009097">
    <property type="entry name" value="Cyclic_Pdiesterase"/>
</dbReference>
<dbReference type="PANTHER" id="PTHR35561:SF1">
    <property type="entry name" value="RNA 2',3'-CYCLIC PHOSPHODIESTERASE"/>
    <property type="match status" value="1"/>
</dbReference>
<dbReference type="Gene3D" id="3.90.1140.10">
    <property type="entry name" value="Cyclic phosphodiesterase"/>
    <property type="match status" value="1"/>
</dbReference>
<evidence type="ECO:0000256" key="1">
    <source>
        <dbReference type="ARBA" id="ARBA00022801"/>
    </source>
</evidence>
<dbReference type="GO" id="GO:0004113">
    <property type="term" value="F:2',3'-cyclic-nucleotide 3'-phosphodiesterase activity"/>
    <property type="evidence" value="ECO:0007669"/>
    <property type="project" value="InterPro"/>
</dbReference>
<accession>A0A381RN96</accession>
<keyword evidence="1" id="KW-0378">Hydrolase</keyword>
<dbReference type="InterPro" id="IPR004175">
    <property type="entry name" value="RNA_CPDase"/>
</dbReference>
<sequence length="135" mass="15109">MERLRTLLVRPWSVEAFELELAAAVTVPSSGTPRVVWLGVRDCSSGFDRLMPELHGRLHAAGVVQDQMRFVPHVTVGRVRRAPQRGRMIRDAVQKIGVEAVRWQVKHLTLYESRMASSTPDYVPQATGVLRAIAP</sequence>